<protein>
    <submittedName>
        <fullName evidence="1">Uncharacterized protein</fullName>
    </submittedName>
</protein>
<reference evidence="1" key="1">
    <citation type="journal article" date="2022" name="Int. J. Mol. Sci.">
        <title>Draft Genome of Tanacetum Coccineum: Genomic Comparison of Closely Related Tanacetum-Family Plants.</title>
        <authorList>
            <person name="Yamashiro T."/>
            <person name="Shiraishi A."/>
            <person name="Nakayama K."/>
            <person name="Satake H."/>
        </authorList>
    </citation>
    <scope>NUCLEOTIDE SEQUENCE</scope>
</reference>
<dbReference type="EMBL" id="BQNB010021234">
    <property type="protein sequence ID" value="GJU04289.1"/>
    <property type="molecule type" value="Genomic_DNA"/>
</dbReference>
<evidence type="ECO:0000313" key="2">
    <source>
        <dbReference type="Proteomes" id="UP001151760"/>
    </source>
</evidence>
<accession>A0ABQ5IZB0</accession>
<keyword evidence="2" id="KW-1185">Reference proteome</keyword>
<organism evidence="1 2">
    <name type="scientific">Tanacetum coccineum</name>
    <dbReference type="NCBI Taxonomy" id="301880"/>
    <lineage>
        <taxon>Eukaryota</taxon>
        <taxon>Viridiplantae</taxon>
        <taxon>Streptophyta</taxon>
        <taxon>Embryophyta</taxon>
        <taxon>Tracheophyta</taxon>
        <taxon>Spermatophyta</taxon>
        <taxon>Magnoliopsida</taxon>
        <taxon>eudicotyledons</taxon>
        <taxon>Gunneridae</taxon>
        <taxon>Pentapetalae</taxon>
        <taxon>asterids</taxon>
        <taxon>campanulids</taxon>
        <taxon>Asterales</taxon>
        <taxon>Asteraceae</taxon>
        <taxon>Asteroideae</taxon>
        <taxon>Anthemideae</taxon>
        <taxon>Anthemidinae</taxon>
        <taxon>Tanacetum</taxon>
    </lineage>
</organism>
<reference evidence="1" key="2">
    <citation type="submission" date="2022-01" db="EMBL/GenBank/DDBJ databases">
        <authorList>
            <person name="Yamashiro T."/>
            <person name="Shiraishi A."/>
            <person name="Satake H."/>
            <person name="Nakayama K."/>
        </authorList>
    </citation>
    <scope>NUCLEOTIDE SEQUENCE</scope>
</reference>
<proteinExistence type="predicted"/>
<comment type="caution">
    <text evidence="1">The sequence shown here is derived from an EMBL/GenBank/DDBJ whole genome shotgun (WGS) entry which is preliminary data.</text>
</comment>
<evidence type="ECO:0000313" key="1">
    <source>
        <dbReference type="EMBL" id="GJU04289.1"/>
    </source>
</evidence>
<name>A0ABQ5IZB0_9ASTR</name>
<gene>
    <name evidence="1" type="ORF">Tco_1114627</name>
</gene>
<dbReference type="Proteomes" id="UP001151760">
    <property type="component" value="Unassembled WGS sequence"/>
</dbReference>
<sequence>MSLPTIYISFDTIGESIGSSAYVILSDSEPEVVFVPAILPEVALEAEVALVTSPTDVLDLVRSLTRRLSRLRLRYHRTMPFKAESEESSKDDASEAAQPLPAQIVSAPLAPGYRAPQPTEPHLLPVYMLLWHMIQSASKTKSALSHYDCH</sequence>